<comment type="caution">
    <text evidence="2">The sequence shown here is derived from an EMBL/GenBank/DDBJ whole genome shotgun (WGS) entry which is preliminary data.</text>
</comment>
<dbReference type="RefSeq" id="WP_377422340.1">
    <property type="nucleotide sequence ID" value="NZ_JBHSPR010000010.1"/>
</dbReference>
<keyword evidence="3" id="KW-1185">Reference proteome</keyword>
<feature type="compositionally biased region" description="Basic and acidic residues" evidence="1">
    <location>
        <begin position="67"/>
        <end position="76"/>
    </location>
</feature>
<dbReference type="Proteomes" id="UP001596203">
    <property type="component" value="Unassembled WGS sequence"/>
</dbReference>
<gene>
    <name evidence="2" type="ORF">ACFP2T_16485</name>
</gene>
<accession>A0ABW1K7V2</accession>
<organism evidence="2 3">
    <name type="scientific">Plantactinospora solaniradicis</name>
    <dbReference type="NCBI Taxonomy" id="1723736"/>
    <lineage>
        <taxon>Bacteria</taxon>
        <taxon>Bacillati</taxon>
        <taxon>Actinomycetota</taxon>
        <taxon>Actinomycetes</taxon>
        <taxon>Micromonosporales</taxon>
        <taxon>Micromonosporaceae</taxon>
        <taxon>Plantactinospora</taxon>
    </lineage>
</organism>
<dbReference type="EMBL" id="JBHSPR010000010">
    <property type="protein sequence ID" value="MFC6017800.1"/>
    <property type="molecule type" value="Genomic_DNA"/>
</dbReference>
<evidence type="ECO:0000313" key="3">
    <source>
        <dbReference type="Proteomes" id="UP001596203"/>
    </source>
</evidence>
<protein>
    <submittedName>
        <fullName evidence="2">Uncharacterized protein</fullName>
    </submittedName>
</protein>
<name>A0ABW1K7V2_9ACTN</name>
<evidence type="ECO:0000256" key="1">
    <source>
        <dbReference type="SAM" id="MobiDB-lite"/>
    </source>
</evidence>
<evidence type="ECO:0000313" key="2">
    <source>
        <dbReference type="EMBL" id="MFC6017800.1"/>
    </source>
</evidence>
<feature type="compositionally biased region" description="Basic and acidic residues" evidence="1">
    <location>
        <begin position="49"/>
        <end position="60"/>
    </location>
</feature>
<sequence>MERVWLRNKDTGGYFACPEPAVEDWLGLGWERSDPPPPDPSPVVAERIEWERQRSTEQQKPKTRRSGTTDKGESDG</sequence>
<proteinExistence type="predicted"/>
<reference evidence="3" key="1">
    <citation type="journal article" date="2019" name="Int. J. Syst. Evol. Microbiol.">
        <title>The Global Catalogue of Microorganisms (GCM) 10K type strain sequencing project: providing services to taxonomists for standard genome sequencing and annotation.</title>
        <authorList>
            <consortium name="The Broad Institute Genomics Platform"/>
            <consortium name="The Broad Institute Genome Sequencing Center for Infectious Disease"/>
            <person name="Wu L."/>
            <person name="Ma J."/>
        </authorList>
    </citation>
    <scope>NUCLEOTIDE SEQUENCE [LARGE SCALE GENOMIC DNA]</scope>
    <source>
        <strain evidence="3">ZS-35-S2</strain>
    </source>
</reference>
<feature type="region of interest" description="Disordered" evidence="1">
    <location>
        <begin position="49"/>
        <end position="76"/>
    </location>
</feature>